<evidence type="ECO:0000313" key="3">
    <source>
        <dbReference type="EMBL" id="MFC2973869.1"/>
    </source>
</evidence>
<feature type="compositionally biased region" description="Polar residues" evidence="1">
    <location>
        <begin position="148"/>
        <end position="164"/>
    </location>
</feature>
<feature type="signal peptide" evidence="2">
    <location>
        <begin position="1"/>
        <end position="23"/>
    </location>
</feature>
<dbReference type="RefSeq" id="WP_377815789.1">
    <property type="nucleotide sequence ID" value="NZ_JBHRSJ010000034.1"/>
</dbReference>
<reference evidence="4" key="1">
    <citation type="journal article" date="2019" name="Int. J. Syst. Evol. Microbiol.">
        <title>The Global Catalogue of Microorganisms (GCM) 10K type strain sequencing project: providing services to taxonomists for standard genome sequencing and annotation.</title>
        <authorList>
            <consortium name="The Broad Institute Genomics Platform"/>
            <consortium name="The Broad Institute Genome Sequencing Center for Infectious Disease"/>
            <person name="Wu L."/>
            <person name="Ma J."/>
        </authorList>
    </citation>
    <scope>NUCLEOTIDE SEQUENCE [LARGE SCALE GENOMIC DNA]</scope>
    <source>
        <strain evidence="4">KCTC 62195</strain>
    </source>
</reference>
<keyword evidence="2" id="KW-0732">Signal</keyword>
<proteinExistence type="predicted"/>
<gene>
    <name evidence="3" type="primary">pilP</name>
    <name evidence="3" type="ORF">ACFOJE_16830</name>
</gene>
<feature type="region of interest" description="Disordered" evidence="1">
    <location>
        <begin position="145"/>
        <end position="176"/>
    </location>
</feature>
<dbReference type="NCBIfam" id="TIGR03021">
    <property type="entry name" value="pilP_fam"/>
    <property type="match status" value="1"/>
</dbReference>
<dbReference type="EMBL" id="JBHRSJ010000034">
    <property type="protein sequence ID" value="MFC2973869.1"/>
    <property type="molecule type" value="Genomic_DNA"/>
</dbReference>
<sequence>MRNSHRRVPLLGLLLLGATAAQAAEPYAGVSVGQLSQVQSETLLYQAMAERAKAKRALEAEGGSLTSPTPRAQPGAAPVSAQAPETLPVVKSILGSRGSMRAVLLYSGGLEVNAYLGGGELPGGYTVSALTLDRVELTRNGQRYPLGFSNQEPAATGTPSTTRSGVPVAPGLPGRF</sequence>
<protein>
    <submittedName>
        <fullName evidence="3">Type IV pilus biogenesis protein PilP</fullName>
    </submittedName>
</protein>
<keyword evidence="4" id="KW-1185">Reference proteome</keyword>
<evidence type="ECO:0000256" key="2">
    <source>
        <dbReference type="SAM" id="SignalP"/>
    </source>
</evidence>
<comment type="caution">
    <text evidence="3">The sequence shown here is derived from an EMBL/GenBank/DDBJ whole genome shotgun (WGS) entry which is preliminary data.</text>
</comment>
<accession>A0ABV7AWU5</accession>
<name>A0ABV7AWU5_9GAMM</name>
<dbReference type="Proteomes" id="UP001595457">
    <property type="component" value="Unassembled WGS sequence"/>
</dbReference>
<organism evidence="3 4">
    <name type="scientific">Azotobacter bryophylli</name>
    <dbReference type="NCBI Taxonomy" id="1986537"/>
    <lineage>
        <taxon>Bacteria</taxon>
        <taxon>Pseudomonadati</taxon>
        <taxon>Pseudomonadota</taxon>
        <taxon>Gammaproteobacteria</taxon>
        <taxon>Pseudomonadales</taxon>
        <taxon>Pseudomonadaceae</taxon>
        <taxon>Azotobacter</taxon>
    </lineage>
</organism>
<evidence type="ECO:0000313" key="4">
    <source>
        <dbReference type="Proteomes" id="UP001595457"/>
    </source>
</evidence>
<evidence type="ECO:0000256" key="1">
    <source>
        <dbReference type="SAM" id="MobiDB-lite"/>
    </source>
</evidence>
<feature type="region of interest" description="Disordered" evidence="1">
    <location>
        <begin position="58"/>
        <end position="81"/>
    </location>
</feature>
<feature type="chain" id="PRO_5046712530" evidence="2">
    <location>
        <begin position="24"/>
        <end position="176"/>
    </location>
</feature>
<dbReference type="InterPro" id="IPR022753">
    <property type="entry name" value="T4SS_pilus_biogen_PilP"/>
</dbReference>